<dbReference type="Pfam" id="PF01207">
    <property type="entry name" value="Dus"/>
    <property type="match status" value="1"/>
</dbReference>
<dbReference type="GO" id="GO:0017150">
    <property type="term" value="F:tRNA dihydrouridine synthase activity"/>
    <property type="evidence" value="ECO:0007669"/>
    <property type="project" value="InterPro"/>
</dbReference>
<comment type="caution">
    <text evidence="7">The sequence shown here is derived from an EMBL/GenBank/DDBJ whole genome shotgun (WGS) entry which is preliminary data.</text>
</comment>
<evidence type="ECO:0000256" key="5">
    <source>
        <dbReference type="ARBA" id="ARBA00023002"/>
    </source>
</evidence>
<dbReference type="EMBL" id="MKGL01000157">
    <property type="protein sequence ID" value="RNF04644.1"/>
    <property type="molecule type" value="Genomic_DNA"/>
</dbReference>
<feature type="domain" description="DUS-like FMN-binding" evidence="6">
    <location>
        <begin position="81"/>
        <end position="303"/>
    </location>
</feature>
<dbReference type="OMA" id="IRTVREC"/>
<dbReference type="GO" id="GO:0005737">
    <property type="term" value="C:cytoplasm"/>
    <property type="evidence" value="ECO:0007669"/>
    <property type="project" value="UniProtKB-ARBA"/>
</dbReference>
<dbReference type="PROSITE" id="PS01136">
    <property type="entry name" value="UPF0034"/>
    <property type="match status" value="1"/>
</dbReference>
<keyword evidence="4" id="KW-0819">tRNA processing</keyword>
<evidence type="ECO:0000256" key="2">
    <source>
        <dbReference type="ARBA" id="ARBA00022630"/>
    </source>
</evidence>
<sequence>MKQLYDDDDEQDCLHHMEDGSLKYARTDLPAMLKYAQSSTIRFAEVNHDLICDAANITSASEEACGRRKLEDAYHVLVKIQAPMVRYSRQAFRKLCRLWGTDVSYTHMIMADSFTRSDAARNAEFSTYAGEDRLVAQIASCSGPLAAEAATLLAPYCDAIDLNCGCPQRWVIKEGLGSALLQKPEIVADMVCCIRNGLSGGVSLPCAVKMRVNEDVRRSVDFARQCEAAGCGWITVHGRTPSCSAHAPVRLDAIRTVRECVSIPIVANGGVNNPQTALKTALATGVGGVMSATGILANPACFYLPRDGEELCFSPQLCGVDGALAAPVGHCVGAKAGPATVDGEHSVWPKGLRDCPVEVISDFIRLSCATDLASKATSVHLQKMGRNYMSPTERVFVSQMHSSLVVSTFQQLGLYTQEGKFQPLESVI</sequence>
<dbReference type="InterPro" id="IPR035587">
    <property type="entry name" value="DUS-like_FMN-bd"/>
</dbReference>
<evidence type="ECO:0000256" key="4">
    <source>
        <dbReference type="ARBA" id="ARBA00022694"/>
    </source>
</evidence>
<dbReference type="Gene3D" id="3.20.20.70">
    <property type="entry name" value="Aldolase class I"/>
    <property type="match status" value="1"/>
</dbReference>
<keyword evidence="3" id="KW-0288">FMN</keyword>
<accession>A0A3R7KZP3</accession>
<name>A0A3R7KZP3_TRYRA</name>
<dbReference type="OrthoDB" id="9977870at2759"/>
<evidence type="ECO:0000313" key="7">
    <source>
        <dbReference type="EMBL" id="RNF04644.1"/>
    </source>
</evidence>
<keyword evidence="5" id="KW-0560">Oxidoreductase</keyword>
<dbReference type="GeneID" id="40328872"/>
<dbReference type="PANTHER" id="PTHR11082:SF31">
    <property type="entry name" value="TRNA-DIHYDROURIDINE(20A_20B) SYNTHASE [NAD(P)+]-LIKE"/>
    <property type="match status" value="1"/>
</dbReference>
<dbReference type="GO" id="GO:0050660">
    <property type="term" value="F:flavin adenine dinucleotide binding"/>
    <property type="evidence" value="ECO:0007669"/>
    <property type="project" value="InterPro"/>
</dbReference>
<reference evidence="7 8" key="1">
    <citation type="journal article" date="2018" name="BMC Genomics">
        <title>Genomic comparison of Trypanosoma conorhini and Trypanosoma rangeli to Trypanosoma cruzi strains of high and low virulence.</title>
        <authorList>
            <person name="Bradwell K.R."/>
            <person name="Koparde V.N."/>
            <person name="Matveyev A.V."/>
            <person name="Serrano M.G."/>
            <person name="Alves J.M."/>
            <person name="Parikh H."/>
            <person name="Huang B."/>
            <person name="Lee V."/>
            <person name="Espinosa-Alvarez O."/>
            <person name="Ortiz P.A."/>
            <person name="Costa-Martins A.G."/>
            <person name="Teixeira M.M."/>
            <person name="Buck G.A."/>
        </authorList>
    </citation>
    <scope>NUCLEOTIDE SEQUENCE [LARGE SCALE GENOMIC DNA]</scope>
    <source>
        <strain evidence="7 8">AM80</strain>
    </source>
</reference>
<dbReference type="VEuPathDB" id="TriTrypDB:TRSC58_02059"/>
<dbReference type="RefSeq" id="XP_029238217.1">
    <property type="nucleotide sequence ID" value="XM_029381840.1"/>
</dbReference>
<gene>
    <name evidence="7" type="ORF">TraAM80_04939</name>
</gene>
<dbReference type="Proteomes" id="UP000283634">
    <property type="component" value="Unassembled WGS sequence"/>
</dbReference>
<evidence type="ECO:0000256" key="3">
    <source>
        <dbReference type="ARBA" id="ARBA00022643"/>
    </source>
</evidence>
<dbReference type="FunFam" id="3.20.20.70:FF:000221">
    <property type="entry name" value="tRNA-dihydrouridine synthase"/>
    <property type="match status" value="1"/>
</dbReference>
<dbReference type="InterPro" id="IPR018517">
    <property type="entry name" value="tRNA_hU_synthase_CS"/>
</dbReference>
<dbReference type="InterPro" id="IPR013785">
    <property type="entry name" value="Aldolase_TIM"/>
</dbReference>
<dbReference type="PANTHER" id="PTHR11082">
    <property type="entry name" value="TRNA-DIHYDROURIDINE SYNTHASE"/>
    <property type="match status" value="1"/>
</dbReference>
<keyword evidence="2" id="KW-0285">Flavoprotein</keyword>
<dbReference type="AlphaFoldDB" id="A0A3R7KZP3"/>
<evidence type="ECO:0000259" key="6">
    <source>
        <dbReference type="Pfam" id="PF01207"/>
    </source>
</evidence>
<comment type="cofactor">
    <cofactor evidence="1">
        <name>FMN</name>
        <dbReference type="ChEBI" id="CHEBI:58210"/>
    </cofactor>
</comment>
<dbReference type="SUPFAM" id="SSF51395">
    <property type="entry name" value="FMN-linked oxidoreductases"/>
    <property type="match status" value="1"/>
</dbReference>
<proteinExistence type="predicted"/>
<keyword evidence="8" id="KW-1185">Reference proteome</keyword>
<evidence type="ECO:0000256" key="1">
    <source>
        <dbReference type="ARBA" id="ARBA00001917"/>
    </source>
</evidence>
<dbReference type="CDD" id="cd02801">
    <property type="entry name" value="DUS_like_FMN"/>
    <property type="match status" value="1"/>
</dbReference>
<protein>
    <submittedName>
        <fullName evidence="7">Putative tRNA-dihydrouridine synthase 4</fullName>
    </submittedName>
</protein>
<organism evidence="7 8">
    <name type="scientific">Trypanosoma rangeli</name>
    <dbReference type="NCBI Taxonomy" id="5698"/>
    <lineage>
        <taxon>Eukaryota</taxon>
        <taxon>Discoba</taxon>
        <taxon>Euglenozoa</taxon>
        <taxon>Kinetoplastea</taxon>
        <taxon>Metakinetoplastina</taxon>
        <taxon>Trypanosomatida</taxon>
        <taxon>Trypanosomatidae</taxon>
        <taxon>Trypanosoma</taxon>
        <taxon>Herpetosoma</taxon>
    </lineage>
</organism>
<evidence type="ECO:0000313" key="8">
    <source>
        <dbReference type="Proteomes" id="UP000283634"/>
    </source>
</evidence>